<dbReference type="Pfam" id="PF02441">
    <property type="entry name" value="Flavoprotein"/>
    <property type="match status" value="1"/>
</dbReference>
<comment type="caution">
    <text evidence="3">Lacks conserved residue(s) required for the propagation of feature annotation.</text>
</comment>
<dbReference type="HAMAP" id="MF_02225">
    <property type="entry name" value="CoaBC"/>
    <property type="match status" value="1"/>
</dbReference>
<comment type="function">
    <text evidence="3">Catalyzes two sequential steps in the biosynthesis of coenzyme A. In the first step cysteine is conjugated to 4'-phosphopantothenate to form 4-phosphopantothenoylcysteine. In the second step the latter compound is decarboxylated to form 4'-phosphopantotheine.</text>
</comment>
<feature type="binding site" evidence="3">
    <location>
        <position position="348"/>
    </location>
    <ligand>
        <name>CTP</name>
        <dbReference type="ChEBI" id="CHEBI:37563"/>
    </ligand>
</feature>
<evidence type="ECO:0000313" key="8">
    <source>
        <dbReference type="Proteomes" id="UP000069205"/>
    </source>
</evidence>
<dbReference type="PANTHER" id="PTHR14359:SF6">
    <property type="entry name" value="PHOSPHOPANTOTHENOYLCYSTEINE DECARBOXYLASE"/>
    <property type="match status" value="1"/>
</dbReference>
<dbReference type="GO" id="GO:0004632">
    <property type="term" value="F:phosphopantothenate--cysteine ligase activity"/>
    <property type="evidence" value="ECO:0007669"/>
    <property type="project" value="UniProtKB-UniRule"/>
</dbReference>
<dbReference type="EC" id="6.3.2.5" evidence="3"/>
<dbReference type="GO" id="GO:0015937">
    <property type="term" value="P:coenzyme A biosynthetic process"/>
    <property type="evidence" value="ECO:0007669"/>
    <property type="project" value="UniProtKB-UniRule"/>
</dbReference>
<dbReference type="AlphaFoldDB" id="A0A0K2GCB7"/>
<keyword evidence="3" id="KW-0460">Magnesium</keyword>
<dbReference type="PANTHER" id="PTHR14359">
    <property type="entry name" value="HOMO-OLIGOMERIC FLAVIN CONTAINING CYS DECARBOXYLASE FAMILY"/>
    <property type="match status" value="1"/>
</dbReference>
<keyword evidence="3 4" id="KW-0288">FMN</keyword>
<dbReference type="SUPFAM" id="SSF102645">
    <property type="entry name" value="CoaB-like"/>
    <property type="match status" value="1"/>
</dbReference>
<feature type="region of interest" description="Phosphopantothenoylcysteine decarboxylase" evidence="3">
    <location>
        <begin position="1"/>
        <end position="196"/>
    </location>
</feature>
<evidence type="ECO:0000256" key="2">
    <source>
        <dbReference type="ARBA" id="ARBA00023239"/>
    </source>
</evidence>
<keyword evidence="3" id="KW-0511">Multifunctional enzyme</keyword>
<proteinExistence type="inferred from homology"/>
<feature type="binding site" evidence="3">
    <location>
        <position position="344"/>
    </location>
    <ligand>
        <name>CTP</name>
        <dbReference type="ChEBI" id="CHEBI:37563"/>
    </ligand>
</feature>
<dbReference type="Gene3D" id="3.40.50.1950">
    <property type="entry name" value="Flavin prenyltransferase-like"/>
    <property type="match status" value="1"/>
</dbReference>
<feature type="domain" description="Flavoprotein" evidence="5">
    <location>
        <begin position="15"/>
        <end position="184"/>
    </location>
</feature>
<evidence type="ECO:0000256" key="4">
    <source>
        <dbReference type="RuleBase" id="RU364078"/>
    </source>
</evidence>
<evidence type="ECO:0000256" key="3">
    <source>
        <dbReference type="HAMAP-Rule" id="MF_02225"/>
    </source>
</evidence>
<accession>A0A0K2GCB7</accession>
<dbReference type="InterPro" id="IPR036551">
    <property type="entry name" value="Flavin_trans-like"/>
</dbReference>
<dbReference type="InterPro" id="IPR007085">
    <property type="entry name" value="DNA/pantothenate-metab_flavo_C"/>
</dbReference>
<keyword evidence="3 4" id="KW-0285">Flavoprotein</keyword>
<dbReference type="Pfam" id="PF04127">
    <property type="entry name" value="DFP"/>
    <property type="match status" value="1"/>
</dbReference>
<feature type="binding site" evidence="3">
    <location>
        <position position="285"/>
    </location>
    <ligand>
        <name>CTP</name>
        <dbReference type="ChEBI" id="CHEBI:37563"/>
    </ligand>
</feature>
<dbReference type="GO" id="GO:0015941">
    <property type="term" value="P:pantothenate catabolic process"/>
    <property type="evidence" value="ECO:0007669"/>
    <property type="project" value="InterPro"/>
</dbReference>
<feature type="binding site" evidence="3">
    <location>
        <begin position="312"/>
        <end position="315"/>
    </location>
    <ligand>
        <name>CTP</name>
        <dbReference type="ChEBI" id="CHEBI:37563"/>
    </ligand>
</feature>
<keyword evidence="3" id="KW-0479">Metal-binding</keyword>
<comment type="similarity">
    <text evidence="3 4">In the C-terminal section; belongs to the PPC synthetase family.</text>
</comment>
<dbReference type="Gene3D" id="3.40.50.10300">
    <property type="entry name" value="CoaB-like"/>
    <property type="match status" value="1"/>
</dbReference>
<comment type="function">
    <text evidence="4">Catalyzes two steps in the biosynthesis of coenzyme A. In the first step cysteine is conjugated to 4'-phosphopantothenate to form 4-phosphopantothenoylcysteine, in the latter compound is decarboxylated to form 4'-phosphopantotheine.</text>
</comment>
<keyword evidence="2 3" id="KW-0456">Lyase</keyword>
<protein>
    <recommendedName>
        <fullName evidence="3">Coenzyme A biosynthesis bifunctional protein CoaBC</fullName>
    </recommendedName>
    <alternativeName>
        <fullName evidence="3">DNA/pantothenate metabolism flavoprotein</fullName>
    </alternativeName>
    <alternativeName>
        <fullName evidence="3">Phosphopantothenoylcysteine synthetase/decarboxylase</fullName>
        <shortName evidence="3">PPCS-PPCDC</shortName>
    </alternativeName>
    <domain>
        <recommendedName>
            <fullName evidence="3">Phosphopantothenoylcysteine decarboxylase</fullName>
            <shortName evidence="3">PPC decarboxylase</shortName>
            <shortName evidence="3">PPC-DC</shortName>
            <ecNumber evidence="3">4.1.1.36</ecNumber>
        </recommendedName>
        <alternativeName>
            <fullName evidence="3">CoaC</fullName>
        </alternativeName>
    </domain>
    <domain>
        <recommendedName>
            <fullName evidence="3">Phosphopantothenate--cysteine ligase</fullName>
            <ecNumber evidence="3">6.3.2.5</ecNumber>
        </recommendedName>
        <alternativeName>
            <fullName evidence="3">CoaB</fullName>
        </alternativeName>
        <alternativeName>
            <fullName evidence="3">Phosphopantothenoylcysteine synthetase</fullName>
            <shortName evidence="3">PPC synthetase</shortName>
            <shortName evidence="3">PPC-S</shortName>
        </alternativeName>
    </domain>
</protein>
<keyword evidence="1 3" id="KW-0210">Decarboxylase</keyword>
<keyword evidence="8" id="KW-1185">Reference proteome</keyword>
<gene>
    <name evidence="3 7" type="primary">coaBC</name>
    <name evidence="7" type="ORF">NITMOv2_2077</name>
</gene>
<feature type="region of interest" description="Phosphopantothenate--cysteine ligase" evidence="3">
    <location>
        <begin position="197"/>
        <end position="417"/>
    </location>
</feature>
<comment type="cofactor">
    <cofactor evidence="3">
        <name>Mg(2+)</name>
        <dbReference type="ChEBI" id="CHEBI:18420"/>
    </cofactor>
</comment>
<feature type="binding site" evidence="3">
    <location>
        <position position="295"/>
    </location>
    <ligand>
        <name>CTP</name>
        <dbReference type="ChEBI" id="CHEBI:37563"/>
    </ligand>
</feature>
<dbReference type="STRING" id="42253.NITMOv2_2077"/>
<comment type="pathway">
    <text evidence="3 4">Cofactor biosynthesis; coenzyme A biosynthesis; CoA from (R)-pantothenate: step 3/5.</text>
</comment>
<dbReference type="GO" id="GO:0046872">
    <property type="term" value="F:metal ion binding"/>
    <property type="evidence" value="ECO:0007669"/>
    <property type="project" value="UniProtKB-KW"/>
</dbReference>
<comment type="catalytic activity">
    <reaction evidence="3 4">
        <text>N-[(R)-4-phosphopantothenoyl]-L-cysteine + H(+) = (R)-4'-phosphopantetheine + CO2</text>
        <dbReference type="Rhea" id="RHEA:16793"/>
        <dbReference type="ChEBI" id="CHEBI:15378"/>
        <dbReference type="ChEBI" id="CHEBI:16526"/>
        <dbReference type="ChEBI" id="CHEBI:59458"/>
        <dbReference type="ChEBI" id="CHEBI:61723"/>
        <dbReference type="EC" id="4.1.1.36"/>
    </reaction>
</comment>
<evidence type="ECO:0000259" key="5">
    <source>
        <dbReference type="Pfam" id="PF02441"/>
    </source>
</evidence>
<feature type="domain" description="DNA/pantothenate metabolism flavoprotein C-terminal" evidence="6">
    <location>
        <begin position="193"/>
        <end position="400"/>
    </location>
</feature>
<comment type="similarity">
    <text evidence="3 4">In the N-terminal section; belongs to the HFCD (homo-oligomeric flavin containing Cys decarboxylase) superfamily.</text>
</comment>
<organism evidence="7 8">
    <name type="scientific">Nitrospira moscoviensis</name>
    <dbReference type="NCBI Taxonomy" id="42253"/>
    <lineage>
        <taxon>Bacteria</taxon>
        <taxon>Pseudomonadati</taxon>
        <taxon>Nitrospirota</taxon>
        <taxon>Nitrospiria</taxon>
        <taxon>Nitrospirales</taxon>
        <taxon>Nitrospiraceae</taxon>
        <taxon>Nitrospira</taxon>
    </lineage>
</organism>
<evidence type="ECO:0000259" key="6">
    <source>
        <dbReference type="Pfam" id="PF04127"/>
    </source>
</evidence>
<dbReference type="EMBL" id="CP011801">
    <property type="protein sequence ID" value="ALA58494.1"/>
    <property type="molecule type" value="Genomic_DNA"/>
</dbReference>
<dbReference type="OrthoDB" id="9802554at2"/>
<dbReference type="GO" id="GO:0071513">
    <property type="term" value="C:phosphopantothenoylcysteine decarboxylase complex"/>
    <property type="evidence" value="ECO:0007669"/>
    <property type="project" value="TreeGrafter"/>
</dbReference>
<dbReference type="EC" id="4.1.1.36" evidence="3"/>
<dbReference type="NCBIfam" id="TIGR00521">
    <property type="entry name" value="coaBC_dfp"/>
    <property type="match status" value="1"/>
</dbReference>
<evidence type="ECO:0000256" key="1">
    <source>
        <dbReference type="ARBA" id="ARBA00022793"/>
    </source>
</evidence>
<dbReference type="GO" id="GO:0004633">
    <property type="term" value="F:phosphopantothenoylcysteine decarboxylase activity"/>
    <property type="evidence" value="ECO:0007669"/>
    <property type="project" value="UniProtKB-UniRule"/>
</dbReference>
<dbReference type="PATRIC" id="fig|42253.5.peg.2048"/>
<reference evidence="7 8" key="1">
    <citation type="journal article" date="2015" name="Proc. Natl. Acad. Sci. U.S.A.">
        <title>Expanded metabolic versatility of ubiquitous nitrite-oxidizing bacteria from the genus Nitrospira.</title>
        <authorList>
            <person name="Koch H."/>
            <person name="Lucker S."/>
            <person name="Albertsen M."/>
            <person name="Kitzinger K."/>
            <person name="Herbold C."/>
            <person name="Spieck E."/>
            <person name="Nielsen P.H."/>
            <person name="Wagner M."/>
            <person name="Daims H."/>
        </authorList>
    </citation>
    <scope>NUCLEOTIDE SEQUENCE [LARGE SCALE GENOMIC DNA]</scope>
    <source>
        <strain evidence="7 8">NSP M-1</strain>
    </source>
</reference>
<evidence type="ECO:0000313" key="7">
    <source>
        <dbReference type="EMBL" id="ALA58494.1"/>
    </source>
</evidence>
<dbReference type="KEGG" id="nmv:NITMOv2_2077"/>
<dbReference type="GO" id="GO:0010181">
    <property type="term" value="F:FMN binding"/>
    <property type="evidence" value="ECO:0007669"/>
    <property type="project" value="UniProtKB-UniRule"/>
</dbReference>
<sequence>MTADAPQRAALRGRRLVLGVTGSIAAYKAVSLLRALTAEGASVSVVMTRSATRFVTPLTFEVLSGAPVTTDLFEAHQEMKHLSIPEQADAVLVAPATANFLAKAAVGLADDVLSTMLLTARCPLVVAPAMDGDMWNHPTVVRHVAELRARGVAVIDPDEGPLASGRIAQGRLASEDKILEAVRQAVMPRADWRGQRVLVSAGPTQEALDPVRFLSNRSSGKMGYAVAEAARDRGAEVVLVTGPTALPPPAGMAVVTVTTAQEMADALSQRFAWATVVVMAAAVADFRPTEPARQKIKKQGQSRLSLELEPAPDILAMLSAMRTSQLLIGFAAETEDLVPHAQAKLLAKGLDLIVANDVTRVGAGFGSDDNAAVVLSRTGPPREFGLMPKRRLADELLTAALELARAGTVSRPMTVTE</sequence>
<feature type="binding site" evidence="3">
    <location>
        <position position="330"/>
    </location>
    <ligand>
        <name>CTP</name>
        <dbReference type="ChEBI" id="CHEBI:37563"/>
    </ligand>
</feature>
<dbReference type="InterPro" id="IPR003382">
    <property type="entry name" value="Flavoprotein"/>
</dbReference>
<dbReference type="InterPro" id="IPR035929">
    <property type="entry name" value="CoaB-like_sf"/>
</dbReference>
<dbReference type="RefSeq" id="WP_145976257.1">
    <property type="nucleotide sequence ID" value="NZ_CP011801.1"/>
</dbReference>
<dbReference type="SUPFAM" id="SSF52507">
    <property type="entry name" value="Homo-oligomeric flavin-containing Cys decarboxylases, HFCD"/>
    <property type="match status" value="1"/>
</dbReference>
<comment type="cofactor">
    <cofactor evidence="3">
        <name>FMN</name>
        <dbReference type="ChEBI" id="CHEBI:58210"/>
    </cofactor>
    <text evidence="3">Binds 1 FMN per subunit.</text>
</comment>
<comment type="catalytic activity">
    <reaction evidence="3 4">
        <text>(R)-4'-phosphopantothenate + L-cysteine + CTP = N-[(R)-4-phosphopantothenoyl]-L-cysteine + CMP + diphosphate + H(+)</text>
        <dbReference type="Rhea" id="RHEA:19397"/>
        <dbReference type="ChEBI" id="CHEBI:10986"/>
        <dbReference type="ChEBI" id="CHEBI:15378"/>
        <dbReference type="ChEBI" id="CHEBI:33019"/>
        <dbReference type="ChEBI" id="CHEBI:35235"/>
        <dbReference type="ChEBI" id="CHEBI:37563"/>
        <dbReference type="ChEBI" id="CHEBI:59458"/>
        <dbReference type="ChEBI" id="CHEBI:60377"/>
        <dbReference type="EC" id="6.3.2.5"/>
    </reaction>
</comment>
<dbReference type="InterPro" id="IPR005252">
    <property type="entry name" value="CoaBC"/>
</dbReference>
<name>A0A0K2GCB7_NITMO</name>
<comment type="pathway">
    <text evidence="3 4">Cofactor biosynthesis; coenzyme A biosynthesis; CoA from (R)-pantothenate: step 2/5.</text>
</comment>
<keyword evidence="3 4" id="KW-0436">Ligase</keyword>
<dbReference type="UniPathway" id="UPA00241">
    <property type="reaction ID" value="UER00353"/>
</dbReference>
<dbReference type="Proteomes" id="UP000069205">
    <property type="component" value="Chromosome"/>
</dbReference>